<dbReference type="InterPro" id="IPR023210">
    <property type="entry name" value="NADP_OxRdtase_dom"/>
</dbReference>
<feature type="domain" description="NADP-dependent oxidoreductase" evidence="2">
    <location>
        <begin position="106"/>
        <end position="399"/>
    </location>
</feature>
<evidence type="ECO:0000313" key="3">
    <source>
        <dbReference type="EMBL" id="KAK9904950.1"/>
    </source>
</evidence>
<gene>
    <name evidence="3" type="ORF">WJX75_006301</name>
</gene>
<dbReference type="InterPro" id="IPR018170">
    <property type="entry name" value="Aldo/ket_reductase_CS"/>
</dbReference>
<dbReference type="PANTHER" id="PTHR43625">
    <property type="entry name" value="AFLATOXIN B1 ALDEHYDE REDUCTASE"/>
    <property type="match status" value="1"/>
</dbReference>
<evidence type="ECO:0000259" key="2">
    <source>
        <dbReference type="Pfam" id="PF00248"/>
    </source>
</evidence>
<dbReference type="InterPro" id="IPR036812">
    <property type="entry name" value="NAD(P)_OxRdtase_dom_sf"/>
</dbReference>
<keyword evidence="4" id="KW-1185">Reference proteome</keyword>
<dbReference type="Proteomes" id="UP001491310">
    <property type="component" value="Unassembled WGS sequence"/>
</dbReference>
<reference evidence="3 4" key="1">
    <citation type="journal article" date="2024" name="Nat. Commun.">
        <title>Phylogenomics reveals the evolutionary origins of lichenization in chlorophyte algae.</title>
        <authorList>
            <person name="Puginier C."/>
            <person name="Libourel C."/>
            <person name="Otte J."/>
            <person name="Skaloud P."/>
            <person name="Haon M."/>
            <person name="Grisel S."/>
            <person name="Petersen M."/>
            <person name="Berrin J.G."/>
            <person name="Delaux P.M."/>
            <person name="Dal Grande F."/>
            <person name="Keller J."/>
        </authorList>
    </citation>
    <scope>NUCLEOTIDE SEQUENCE [LARGE SCALE GENOMIC DNA]</scope>
    <source>
        <strain evidence="3 4">SAG 216-7</strain>
    </source>
</reference>
<dbReference type="PANTHER" id="PTHR43625:SF88">
    <property type="entry name" value="OS07G0143000 PROTEIN"/>
    <property type="match status" value="1"/>
</dbReference>
<keyword evidence="1" id="KW-0560">Oxidoreductase</keyword>
<dbReference type="Gene3D" id="3.20.20.100">
    <property type="entry name" value="NADP-dependent oxidoreductase domain"/>
    <property type="match status" value="1"/>
</dbReference>
<dbReference type="PROSITE" id="PS00062">
    <property type="entry name" value="ALDOKETO_REDUCTASE_2"/>
    <property type="match status" value="1"/>
</dbReference>
<organism evidence="3 4">
    <name type="scientific">Coccomyxa subellipsoidea</name>
    <dbReference type="NCBI Taxonomy" id="248742"/>
    <lineage>
        <taxon>Eukaryota</taxon>
        <taxon>Viridiplantae</taxon>
        <taxon>Chlorophyta</taxon>
        <taxon>core chlorophytes</taxon>
        <taxon>Trebouxiophyceae</taxon>
        <taxon>Trebouxiophyceae incertae sedis</taxon>
        <taxon>Coccomyxaceae</taxon>
        <taxon>Coccomyxa</taxon>
    </lineage>
</organism>
<evidence type="ECO:0000256" key="1">
    <source>
        <dbReference type="ARBA" id="ARBA00023002"/>
    </source>
</evidence>
<dbReference type="SUPFAM" id="SSF51430">
    <property type="entry name" value="NAD(P)-linked oxidoreductase"/>
    <property type="match status" value="1"/>
</dbReference>
<dbReference type="Pfam" id="PF00248">
    <property type="entry name" value="Aldo_ket_red"/>
    <property type="match status" value="1"/>
</dbReference>
<dbReference type="EMBL" id="JALJOT010000012">
    <property type="protein sequence ID" value="KAK9904950.1"/>
    <property type="molecule type" value="Genomic_DNA"/>
</dbReference>
<evidence type="ECO:0000313" key="4">
    <source>
        <dbReference type="Proteomes" id="UP001491310"/>
    </source>
</evidence>
<dbReference type="InterPro" id="IPR020471">
    <property type="entry name" value="AKR"/>
</dbReference>
<dbReference type="CDD" id="cd19093">
    <property type="entry name" value="AKR_AtPLR-like"/>
    <property type="match status" value="1"/>
</dbReference>
<sequence>MALQPCLLPRGQGVFQAHRCRTRSSRHATICRHVSAGTHDPDLARNHISRRDALLAGISSVAAAQALSPAHAPAAQSANLDPVTPVNITPKETVELGQSGLKVSSMGIGAWSFGDRTGYWGYGSDYQKEDNFGAYQALVKEGITFVDTAEVYGFGNSEEFLGEFMKTTETKPVIATKFAPLPWRFTSKSVVSACRASLDRLGIEKAGLYMQHWPGILTNGPFNDAFVEGLGDCARLGLTQAVGVSNFSAERVRRANSILQAKGVPLASNQVQYSLLYRVPEVNGVADAVREAGATLVAYSPLAQGLLTGKYNKNNLPKGPRGITITADRVAEVEPLLSLMRDIGSAHGGKTPGQVAINWTVCKGALPIPGAKNARQVREAAGALGWRLNPDEVAALDKSSSKIGTALGAPFEKW</sequence>
<name>A0ABR2YGN1_9CHLO</name>
<dbReference type="InterPro" id="IPR050791">
    <property type="entry name" value="Aldo-Keto_reductase"/>
</dbReference>
<dbReference type="PRINTS" id="PR00069">
    <property type="entry name" value="ALDKETRDTASE"/>
</dbReference>
<proteinExistence type="predicted"/>
<comment type="caution">
    <text evidence="3">The sequence shown here is derived from an EMBL/GenBank/DDBJ whole genome shotgun (WGS) entry which is preliminary data.</text>
</comment>
<accession>A0ABR2YGN1</accession>
<protein>
    <recommendedName>
        <fullName evidence="2">NADP-dependent oxidoreductase domain-containing protein</fullName>
    </recommendedName>
</protein>